<dbReference type="InterPro" id="IPR019236">
    <property type="entry name" value="APP1_cat"/>
</dbReference>
<sequence length="354" mass="41045">MLDIWDMLKDLIIKTEKRYDKVKYRLKSKLNLFNDVILFPYRGFGNQNEAFLRGRVLEKEEIIHGDVVVPNSLYYNLKKTWKRYASDEIPGVGVKGILNGVEADSISDHEGYFDLHFKDLHLTELKNGWHDVELEITHMPFDLSYIEMAMGEVLISSQQSSYGIISDIDDTIIHTDIINKIQMVLNTIRYDSENRVAFEGVAELYKVLTGENQNPLLFVSGSSYNLYEMLDTFCQLNDISKAPFLLRDLGIGPSQWIKEDSHSFKTRNIEKILDVYDQLPFILIGDSGEEDPEIYLNIYEKYPNRVMAIYIRHVHSDARKREIEEMTTGLDIPFLLMEDSHEALEHAKSMGWVS</sequence>
<reference evidence="2" key="1">
    <citation type="submission" date="2022-01" db="EMBL/GenBank/DDBJ databases">
        <authorList>
            <person name="Wang Y."/>
        </authorList>
    </citation>
    <scope>NUCLEOTIDE SEQUENCE</scope>
    <source>
        <strain evidence="2">WB101</strain>
    </source>
</reference>
<evidence type="ECO:0000313" key="3">
    <source>
        <dbReference type="Proteomes" id="UP001165366"/>
    </source>
</evidence>
<dbReference type="EMBL" id="JAKLWS010000001">
    <property type="protein sequence ID" value="MCG2586937.1"/>
    <property type="molecule type" value="Genomic_DNA"/>
</dbReference>
<dbReference type="PANTHER" id="PTHR28208">
    <property type="entry name" value="PHOSPHATIDATE PHOSPHATASE APP1"/>
    <property type="match status" value="1"/>
</dbReference>
<proteinExistence type="predicted"/>
<dbReference type="Pfam" id="PF09949">
    <property type="entry name" value="APP1_cat"/>
    <property type="match status" value="1"/>
</dbReference>
<gene>
    <name evidence="2" type="ORF">L6773_00065</name>
</gene>
<protein>
    <submittedName>
        <fullName evidence="2">DUF2183 domain-containing protein</fullName>
    </submittedName>
</protein>
<dbReference type="PANTHER" id="PTHR28208:SF3">
    <property type="entry name" value="PHOSPHATIDATE PHOSPHATASE APP1"/>
    <property type="match status" value="1"/>
</dbReference>
<name>A0ABS9K7V1_9BACT</name>
<evidence type="ECO:0000313" key="2">
    <source>
        <dbReference type="EMBL" id="MCG2586937.1"/>
    </source>
</evidence>
<evidence type="ECO:0000259" key="1">
    <source>
        <dbReference type="Pfam" id="PF09949"/>
    </source>
</evidence>
<comment type="caution">
    <text evidence="2">The sequence shown here is derived from an EMBL/GenBank/DDBJ whole genome shotgun (WGS) entry which is preliminary data.</text>
</comment>
<keyword evidence="3" id="KW-1185">Reference proteome</keyword>
<dbReference type="InterPro" id="IPR052935">
    <property type="entry name" value="Mg2+_PAP"/>
</dbReference>
<accession>A0ABS9K7V1</accession>
<dbReference type="RefSeq" id="WP_237851787.1">
    <property type="nucleotide sequence ID" value="NZ_JAKLWS010000001.1"/>
</dbReference>
<feature type="domain" description="Phosphatidate phosphatase APP1 catalytic" evidence="1">
    <location>
        <begin position="162"/>
        <end position="313"/>
    </location>
</feature>
<organism evidence="2 3">
    <name type="scientific">Rhodohalobacter sulfatireducens</name>
    <dbReference type="NCBI Taxonomy" id="2911366"/>
    <lineage>
        <taxon>Bacteria</taxon>
        <taxon>Pseudomonadati</taxon>
        <taxon>Balneolota</taxon>
        <taxon>Balneolia</taxon>
        <taxon>Balneolales</taxon>
        <taxon>Balneolaceae</taxon>
        <taxon>Rhodohalobacter</taxon>
    </lineage>
</organism>
<dbReference type="Proteomes" id="UP001165366">
    <property type="component" value="Unassembled WGS sequence"/>
</dbReference>
<reference evidence="2" key="2">
    <citation type="submission" date="2024-05" db="EMBL/GenBank/DDBJ databases">
        <title>Rhodohalobacter halophilus gen. nov., sp. nov., a moderately halophilic member of the family Balneolaceae.</title>
        <authorList>
            <person name="Xia J."/>
        </authorList>
    </citation>
    <scope>NUCLEOTIDE SEQUENCE</scope>
    <source>
        <strain evidence="2">WB101</strain>
    </source>
</reference>